<evidence type="ECO:0000313" key="9">
    <source>
        <dbReference type="EMBL" id="KAK3790026.1"/>
    </source>
</evidence>
<feature type="region of interest" description="Disordered" evidence="7">
    <location>
        <begin position="1"/>
        <end position="41"/>
    </location>
</feature>
<dbReference type="EMBL" id="JAWDGP010001591">
    <property type="protein sequence ID" value="KAK3790026.1"/>
    <property type="molecule type" value="Genomic_DNA"/>
</dbReference>
<keyword evidence="5 8" id="KW-1133">Transmembrane helix</keyword>
<evidence type="ECO:0000256" key="8">
    <source>
        <dbReference type="SAM" id="Phobius"/>
    </source>
</evidence>
<dbReference type="SUPFAM" id="SSF103473">
    <property type="entry name" value="MFS general substrate transporter"/>
    <property type="match status" value="1"/>
</dbReference>
<feature type="transmembrane region" description="Helical" evidence="8">
    <location>
        <begin position="537"/>
        <end position="556"/>
    </location>
</feature>
<dbReference type="GO" id="GO:0005886">
    <property type="term" value="C:plasma membrane"/>
    <property type="evidence" value="ECO:0007669"/>
    <property type="project" value="TreeGrafter"/>
</dbReference>
<comment type="caution">
    <text evidence="9">The sequence shown here is derived from an EMBL/GenBank/DDBJ whole genome shotgun (WGS) entry which is preliminary data.</text>
</comment>
<accession>A0AAE1AMU6</accession>
<keyword evidence="3" id="KW-0813">Transport</keyword>
<evidence type="ECO:0000256" key="7">
    <source>
        <dbReference type="SAM" id="MobiDB-lite"/>
    </source>
</evidence>
<dbReference type="InterPro" id="IPR002259">
    <property type="entry name" value="Eqnu_transpt"/>
</dbReference>
<feature type="transmembrane region" description="Helical" evidence="8">
    <location>
        <begin position="298"/>
        <end position="321"/>
    </location>
</feature>
<dbReference type="AlphaFoldDB" id="A0AAE1AMU6"/>
<organism evidence="9 10">
    <name type="scientific">Elysia crispata</name>
    <name type="common">lettuce slug</name>
    <dbReference type="NCBI Taxonomy" id="231223"/>
    <lineage>
        <taxon>Eukaryota</taxon>
        <taxon>Metazoa</taxon>
        <taxon>Spiralia</taxon>
        <taxon>Lophotrochozoa</taxon>
        <taxon>Mollusca</taxon>
        <taxon>Gastropoda</taxon>
        <taxon>Heterobranchia</taxon>
        <taxon>Euthyneura</taxon>
        <taxon>Panpulmonata</taxon>
        <taxon>Sacoglossa</taxon>
        <taxon>Placobranchoidea</taxon>
        <taxon>Plakobranchidae</taxon>
        <taxon>Elysia</taxon>
    </lineage>
</organism>
<comment type="similarity">
    <text evidence="2">Belongs to the SLC29A/ENT transporter (TC 2.A.57) family.</text>
</comment>
<evidence type="ECO:0000256" key="4">
    <source>
        <dbReference type="ARBA" id="ARBA00022692"/>
    </source>
</evidence>
<feature type="transmembrane region" description="Helical" evidence="8">
    <location>
        <begin position="363"/>
        <end position="383"/>
    </location>
</feature>
<feature type="region of interest" description="Disordered" evidence="7">
    <location>
        <begin position="130"/>
        <end position="159"/>
    </location>
</feature>
<feature type="transmembrane region" description="Helical" evidence="8">
    <location>
        <begin position="202"/>
        <end position="224"/>
    </location>
</feature>
<feature type="transmembrane region" description="Helical" evidence="8">
    <location>
        <begin position="236"/>
        <end position="258"/>
    </location>
</feature>
<evidence type="ECO:0000256" key="3">
    <source>
        <dbReference type="ARBA" id="ARBA00022448"/>
    </source>
</evidence>
<feature type="transmembrane region" description="Helical" evidence="8">
    <location>
        <begin position="633"/>
        <end position="654"/>
    </location>
</feature>
<gene>
    <name evidence="9" type="ORF">RRG08_040946</name>
</gene>
<feature type="transmembrane region" description="Helical" evidence="8">
    <location>
        <begin position="602"/>
        <end position="621"/>
    </location>
</feature>
<feature type="transmembrane region" description="Helical" evidence="8">
    <location>
        <begin position="503"/>
        <end position="525"/>
    </location>
</feature>
<dbReference type="GO" id="GO:0008504">
    <property type="term" value="F:monoamine transmembrane transporter activity"/>
    <property type="evidence" value="ECO:0007669"/>
    <property type="project" value="TreeGrafter"/>
</dbReference>
<feature type="transmembrane region" description="Helical" evidence="8">
    <location>
        <begin position="270"/>
        <end position="292"/>
    </location>
</feature>
<protein>
    <recommendedName>
        <fullName evidence="11">Equilibrative nucleoside transporter 4</fullName>
    </recommendedName>
</protein>
<dbReference type="PANTHER" id="PTHR10332">
    <property type="entry name" value="EQUILIBRATIVE NUCLEOSIDE TRANSPORTER"/>
    <property type="match status" value="1"/>
</dbReference>
<reference evidence="9" key="1">
    <citation type="journal article" date="2023" name="G3 (Bethesda)">
        <title>A reference genome for the long-term kleptoplast-retaining sea slug Elysia crispata morphotype clarki.</title>
        <authorList>
            <person name="Eastman K.E."/>
            <person name="Pendleton A.L."/>
            <person name="Shaikh M.A."/>
            <person name="Suttiyut T."/>
            <person name="Ogas R."/>
            <person name="Tomko P."/>
            <person name="Gavelis G."/>
            <person name="Widhalm J.R."/>
            <person name="Wisecaver J.H."/>
        </authorList>
    </citation>
    <scope>NUCLEOTIDE SEQUENCE</scope>
    <source>
        <strain evidence="9">ECLA1</strain>
    </source>
</reference>
<feature type="transmembrane region" description="Helical" evidence="8">
    <location>
        <begin position="568"/>
        <end position="590"/>
    </location>
</feature>
<keyword evidence="4 8" id="KW-0812">Transmembrane</keyword>
<evidence type="ECO:0000256" key="2">
    <source>
        <dbReference type="ARBA" id="ARBA00007965"/>
    </source>
</evidence>
<dbReference type="PANTHER" id="PTHR10332:SF10">
    <property type="entry name" value="EQUILIBRATIVE NUCLEOSIDE TRANSPORTER 4"/>
    <property type="match status" value="1"/>
</dbReference>
<dbReference type="GO" id="GO:0005337">
    <property type="term" value="F:nucleoside transmembrane transporter activity"/>
    <property type="evidence" value="ECO:0007669"/>
    <property type="project" value="InterPro"/>
</dbReference>
<keyword evidence="6 8" id="KW-0472">Membrane</keyword>
<sequence>MPKKSGGGRRAWTYSRMSLTSPEANQRNKIIRPSPTSETDQQQQIILLSHIQSTETRITSGTSNNSCRISPHSSSVETKTADSGNFRSTAAEDTSADDFRSTSTPSRPNNFRSSTTQQRLVNELQESPQAVNNSPLHNFHHRSSVAGCTNPPPHPPRRLDLDVKTAPSPEVCRRDLRHYAEVNLRSSNFLSPEAPRDKGGKIYAAFVLGGVGYMLPFTCFVVAVDFYQTRYPGSTIIFDLTLATILAGSFGVLFNNIMVEALSLTSRVTFGYVTSTTLLLLLTTCDLGLSMFTVRDGYWITLGCVAVVAVGCAVQQSSYYGYANMLPRRYTQAVMLGESIAGTLVSTNRIATKLVLEDVRLNTIIFFVISAALVLICWVTFLCTRKSRFVQFHLLSCTRSWGRYSDACALEGDADFGVYEFDVLDDDLDPRPSYGVLSHNGTRRGLGLQSRSEVVVTTAADYPIRSDSVGLRQADDMTSLVNQTSGSSLFSDRLQARWQVVKLIYPYMTSFALVFFVTASLYPGIVSEMSSCRLGTWMPVVLMACFNLTDALGKILMPVKKDLTRRRLVCSAMFRFSLIPLALMCCMPRLRPILSGEVWPVLLTMVLGFSNGYYGCLPLVLAPSRVAPRFRELCGNTMMLAFAFAIVCGAFTSYGLDLLLGPHPATEACSSFAENSSSLISRHIGVPSLPTT</sequence>
<evidence type="ECO:0000256" key="6">
    <source>
        <dbReference type="ARBA" id="ARBA00023136"/>
    </source>
</evidence>
<proteinExistence type="inferred from homology"/>
<dbReference type="Proteomes" id="UP001283361">
    <property type="component" value="Unassembled WGS sequence"/>
</dbReference>
<dbReference type="InterPro" id="IPR036259">
    <property type="entry name" value="MFS_trans_sf"/>
</dbReference>
<evidence type="ECO:0000313" key="10">
    <source>
        <dbReference type="Proteomes" id="UP001283361"/>
    </source>
</evidence>
<feature type="compositionally biased region" description="Polar residues" evidence="7">
    <location>
        <begin position="101"/>
        <end position="116"/>
    </location>
</feature>
<comment type="subcellular location">
    <subcellularLocation>
        <location evidence="1">Membrane</location>
        <topology evidence="1">Multi-pass membrane protein</topology>
    </subcellularLocation>
</comment>
<evidence type="ECO:0000256" key="5">
    <source>
        <dbReference type="ARBA" id="ARBA00022989"/>
    </source>
</evidence>
<keyword evidence="10" id="KW-1185">Reference proteome</keyword>
<name>A0AAE1AMU6_9GAST</name>
<dbReference type="Pfam" id="PF01733">
    <property type="entry name" value="Nucleoside_tran"/>
    <property type="match status" value="2"/>
</dbReference>
<evidence type="ECO:0008006" key="11">
    <source>
        <dbReference type="Google" id="ProtNLM"/>
    </source>
</evidence>
<feature type="compositionally biased region" description="Polar residues" evidence="7">
    <location>
        <begin position="57"/>
        <end position="92"/>
    </location>
</feature>
<feature type="compositionally biased region" description="Polar residues" evidence="7">
    <location>
        <begin position="15"/>
        <end position="40"/>
    </location>
</feature>
<feature type="region of interest" description="Disordered" evidence="7">
    <location>
        <begin position="57"/>
        <end position="116"/>
    </location>
</feature>
<evidence type="ECO:0000256" key="1">
    <source>
        <dbReference type="ARBA" id="ARBA00004141"/>
    </source>
</evidence>